<evidence type="ECO:0000313" key="2">
    <source>
        <dbReference type="Proteomes" id="UP001292094"/>
    </source>
</evidence>
<name>A0AAE1P7L0_9EUCA</name>
<organism evidence="1 2">
    <name type="scientific">Petrolisthes manimaculis</name>
    <dbReference type="NCBI Taxonomy" id="1843537"/>
    <lineage>
        <taxon>Eukaryota</taxon>
        <taxon>Metazoa</taxon>
        <taxon>Ecdysozoa</taxon>
        <taxon>Arthropoda</taxon>
        <taxon>Crustacea</taxon>
        <taxon>Multicrustacea</taxon>
        <taxon>Malacostraca</taxon>
        <taxon>Eumalacostraca</taxon>
        <taxon>Eucarida</taxon>
        <taxon>Decapoda</taxon>
        <taxon>Pleocyemata</taxon>
        <taxon>Anomura</taxon>
        <taxon>Galatheoidea</taxon>
        <taxon>Porcellanidae</taxon>
        <taxon>Petrolisthes</taxon>
    </lineage>
</organism>
<dbReference type="EMBL" id="JAWZYT010002610">
    <property type="protein sequence ID" value="KAK4303253.1"/>
    <property type="molecule type" value="Genomic_DNA"/>
</dbReference>
<comment type="caution">
    <text evidence="1">The sequence shown here is derived from an EMBL/GenBank/DDBJ whole genome shotgun (WGS) entry which is preliminary data.</text>
</comment>
<dbReference type="AlphaFoldDB" id="A0AAE1P7L0"/>
<sequence length="103" mass="11361">MVVMVLEEYEEEGGEGVRVEVVVMVAGREGEVEQYKIFGGVGGCGIEEQRENWPASEELERRELQRGSLDLHHNESLIHISCIWKEGQQSGGLAFVSIPSGAC</sequence>
<proteinExistence type="predicted"/>
<dbReference type="Proteomes" id="UP001292094">
    <property type="component" value="Unassembled WGS sequence"/>
</dbReference>
<evidence type="ECO:0000313" key="1">
    <source>
        <dbReference type="EMBL" id="KAK4303253.1"/>
    </source>
</evidence>
<keyword evidence="2" id="KW-1185">Reference proteome</keyword>
<reference evidence="1" key="1">
    <citation type="submission" date="2023-11" db="EMBL/GenBank/DDBJ databases">
        <title>Genome assemblies of two species of porcelain crab, Petrolisthes cinctipes and Petrolisthes manimaculis (Anomura: Porcellanidae).</title>
        <authorList>
            <person name="Angst P."/>
        </authorList>
    </citation>
    <scope>NUCLEOTIDE SEQUENCE</scope>
    <source>
        <strain evidence="1">PB745_02</strain>
        <tissue evidence="1">Gill</tissue>
    </source>
</reference>
<accession>A0AAE1P7L0</accession>
<protein>
    <submittedName>
        <fullName evidence="1">Uncharacterized protein</fullName>
    </submittedName>
</protein>
<gene>
    <name evidence="1" type="ORF">Pmani_024712</name>
</gene>